<evidence type="ECO:0000313" key="9">
    <source>
        <dbReference type="EMBL" id="NYT38628.1"/>
    </source>
</evidence>
<evidence type="ECO:0000256" key="2">
    <source>
        <dbReference type="ARBA" id="ARBA00007400"/>
    </source>
</evidence>
<dbReference type="GO" id="GO:0016413">
    <property type="term" value="F:O-acetyltransferase activity"/>
    <property type="evidence" value="ECO:0007669"/>
    <property type="project" value="TreeGrafter"/>
</dbReference>
<dbReference type="GO" id="GO:0009246">
    <property type="term" value="P:enterobacterial common antigen biosynthetic process"/>
    <property type="evidence" value="ECO:0007669"/>
    <property type="project" value="TreeGrafter"/>
</dbReference>
<feature type="transmembrane region" description="Helical" evidence="7">
    <location>
        <begin position="180"/>
        <end position="201"/>
    </location>
</feature>
<feature type="transmembrane region" description="Helical" evidence="7">
    <location>
        <begin position="125"/>
        <end position="144"/>
    </location>
</feature>
<evidence type="ECO:0000256" key="6">
    <source>
        <dbReference type="ARBA" id="ARBA00023136"/>
    </source>
</evidence>
<feature type="transmembrane region" description="Helical" evidence="7">
    <location>
        <begin position="312"/>
        <end position="333"/>
    </location>
</feature>
<keyword evidence="3" id="KW-1003">Cell membrane</keyword>
<keyword evidence="9" id="KW-0808">Transferase</keyword>
<feature type="transmembrane region" description="Helical" evidence="7">
    <location>
        <begin position="79"/>
        <end position="97"/>
    </location>
</feature>
<evidence type="ECO:0000256" key="5">
    <source>
        <dbReference type="ARBA" id="ARBA00022989"/>
    </source>
</evidence>
<evidence type="ECO:0000256" key="4">
    <source>
        <dbReference type="ARBA" id="ARBA00022692"/>
    </source>
</evidence>
<evidence type="ECO:0000256" key="1">
    <source>
        <dbReference type="ARBA" id="ARBA00004651"/>
    </source>
</evidence>
<dbReference type="Proteomes" id="UP000580517">
    <property type="component" value="Unassembled WGS sequence"/>
</dbReference>
<evidence type="ECO:0000256" key="7">
    <source>
        <dbReference type="SAM" id="Phobius"/>
    </source>
</evidence>
<feature type="transmembrane region" description="Helical" evidence="7">
    <location>
        <begin position="213"/>
        <end position="235"/>
    </location>
</feature>
<dbReference type="Pfam" id="PF01757">
    <property type="entry name" value="Acyl_transf_3"/>
    <property type="match status" value="1"/>
</dbReference>
<comment type="subcellular location">
    <subcellularLocation>
        <location evidence="1">Cell membrane</location>
        <topology evidence="1">Multi-pass membrane protein</topology>
    </subcellularLocation>
</comment>
<dbReference type="PANTHER" id="PTHR40074:SF2">
    <property type="entry name" value="O-ACETYLTRANSFERASE WECH"/>
    <property type="match status" value="1"/>
</dbReference>
<dbReference type="EMBL" id="JACCEW010000006">
    <property type="protein sequence ID" value="NYT38628.1"/>
    <property type="molecule type" value="Genomic_DNA"/>
</dbReference>
<keyword evidence="5 7" id="KW-1133">Transmembrane helix</keyword>
<comment type="similarity">
    <text evidence="2">Belongs to the acyltransferase 3 family.</text>
</comment>
<dbReference type="RefSeq" id="WP_167668974.1">
    <property type="nucleotide sequence ID" value="NZ_JACCEW010000006.1"/>
</dbReference>
<organism evidence="9 10">
    <name type="scientific">Allopusillimonas soli</name>
    <dbReference type="NCBI Taxonomy" id="659016"/>
    <lineage>
        <taxon>Bacteria</taxon>
        <taxon>Pseudomonadati</taxon>
        <taxon>Pseudomonadota</taxon>
        <taxon>Betaproteobacteria</taxon>
        <taxon>Burkholderiales</taxon>
        <taxon>Alcaligenaceae</taxon>
        <taxon>Allopusillimonas</taxon>
    </lineage>
</organism>
<accession>A0A853FG40</accession>
<reference evidence="9 10" key="1">
    <citation type="submission" date="2020-07" db="EMBL/GenBank/DDBJ databases">
        <title>Taxonomic revisions and descriptions of new bacterial species based on genomic comparisons in the high-G+C-content subgroup of the family Alcaligenaceae.</title>
        <authorList>
            <person name="Szabo A."/>
            <person name="Felfoldi T."/>
        </authorList>
    </citation>
    <scope>NUCLEOTIDE SEQUENCE [LARGE SCALE GENOMIC DNA]</scope>
    <source>
        <strain evidence="9 10">DSM 25264</strain>
    </source>
</reference>
<evidence type="ECO:0000256" key="3">
    <source>
        <dbReference type="ARBA" id="ARBA00022475"/>
    </source>
</evidence>
<evidence type="ECO:0000259" key="8">
    <source>
        <dbReference type="Pfam" id="PF01757"/>
    </source>
</evidence>
<comment type="caution">
    <text evidence="9">The sequence shown here is derived from an EMBL/GenBank/DDBJ whole genome shotgun (WGS) entry which is preliminary data.</text>
</comment>
<feature type="transmembrane region" description="Helical" evidence="7">
    <location>
        <begin position="48"/>
        <end position="67"/>
    </location>
</feature>
<name>A0A853FG40_9BURK</name>
<keyword evidence="10" id="KW-1185">Reference proteome</keyword>
<gene>
    <name evidence="9" type="ORF">H0A68_17235</name>
</gene>
<protein>
    <submittedName>
        <fullName evidence="9">Acyltransferase family protein</fullName>
    </submittedName>
</protein>
<dbReference type="PANTHER" id="PTHR40074">
    <property type="entry name" value="O-ACETYLTRANSFERASE WECH"/>
    <property type="match status" value="1"/>
</dbReference>
<feature type="transmembrane region" description="Helical" evidence="7">
    <location>
        <begin position="156"/>
        <end position="174"/>
    </location>
</feature>
<feature type="domain" description="Acyltransferase 3" evidence="8">
    <location>
        <begin position="10"/>
        <end position="329"/>
    </location>
</feature>
<feature type="transmembrane region" description="Helical" evidence="7">
    <location>
        <begin position="281"/>
        <end position="300"/>
    </location>
</feature>
<sequence>MQTGGHRFSAAMDMARVVACFMVVLLHVAALNFHSFDGQWWASNFYDSLTRSCVPLFLMITGVLLLGRQEPLPAFLRKRFLRILPPLLFWSLFYMTWNTFQGEHYGPWYDWLRTLANGPVTFHLWYLYAIVGIYLFVPFLRKIWHATGPVEKKTYLALWALVSAWPTVKTLAGIDTDLLEVYGVGSFFGLVGYLFLGAYVRELYMRQRDRRRYWLVNVMLFALFSSLTMLATYAYSRHSGEPDPLFYDYLSPFVLASSFCAFNVLYGLGTRVVEYAGPLKQLSACTLGVYCIHIFILQRLDDATPLMDADNWWSIPVMAVCVFLLSMAAIMALRRFRPFEYVT</sequence>
<dbReference type="GO" id="GO:0005886">
    <property type="term" value="C:plasma membrane"/>
    <property type="evidence" value="ECO:0007669"/>
    <property type="project" value="UniProtKB-SubCell"/>
</dbReference>
<feature type="transmembrane region" description="Helical" evidence="7">
    <location>
        <begin position="17"/>
        <end position="36"/>
    </location>
</feature>
<proteinExistence type="inferred from homology"/>
<keyword evidence="9" id="KW-0012">Acyltransferase</keyword>
<feature type="transmembrane region" description="Helical" evidence="7">
    <location>
        <begin position="247"/>
        <end position="269"/>
    </location>
</feature>
<dbReference type="AlphaFoldDB" id="A0A853FG40"/>
<evidence type="ECO:0000313" key="10">
    <source>
        <dbReference type="Proteomes" id="UP000580517"/>
    </source>
</evidence>
<keyword evidence="6 7" id="KW-0472">Membrane</keyword>
<keyword evidence="4 7" id="KW-0812">Transmembrane</keyword>
<dbReference type="InterPro" id="IPR002656">
    <property type="entry name" value="Acyl_transf_3_dom"/>
</dbReference>